<name>A0ABW8ZE03_9BURK</name>
<protein>
    <recommendedName>
        <fullName evidence="4">TM2 domain-containing protein</fullName>
    </recommendedName>
</protein>
<evidence type="ECO:0008006" key="4">
    <source>
        <dbReference type="Google" id="ProtNLM"/>
    </source>
</evidence>
<feature type="transmembrane region" description="Helical" evidence="1">
    <location>
        <begin position="103"/>
        <end position="125"/>
    </location>
</feature>
<evidence type="ECO:0000256" key="1">
    <source>
        <dbReference type="SAM" id="Phobius"/>
    </source>
</evidence>
<reference evidence="2 3" key="1">
    <citation type="journal article" date="2024" name="Chem. Sci.">
        <title>Discovery of megapolipeptins by genome mining of a Burkholderiales bacteria collection.</title>
        <authorList>
            <person name="Paulo B.S."/>
            <person name="Recchia M.J.J."/>
            <person name="Lee S."/>
            <person name="Fergusson C.H."/>
            <person name="Romanowski S.B."/>
            <person name="Hernandez A."/>
            <person name="Krull N."/>
            <person name="Liu D.Y."/>
            <person name="Cavanagh H."/>
            <person name="Bos A."/>
            <person name="Gray C.A."/>
            <person name="Murphy B.T."/>
            <person name="Linington R.G."/>
            <person name="Eustaquio A.S."/>
        </authorList>
    </citation>
    <scope>NUCLEOTIDE SEQUENCE [LARGE SCALE GENOMIC DNA]</scope>
    <source>
        <strain evidence="2 3">RL21-008-BIB-B</strain>
    </source>
</reference>
<dbReference type="EMBL" id="JAQQFR010000013">
    <property type="protein sequence ID" value="MFL9880528.1"/>
    <property type="molecule type" value="Genomic_DNA"/>
</dbReference>
<evidence type="ECO:0000313" key="3">
    <source>
        <dbReference type="Proteomes" id="UP001629214"/>
    </source>
</evidence>
<keyword evidence="3" id="KW-1185">Reference proteome</keyword>
<feature type="transmembrane region" description="Helical" evidence="1">
    <location>
        <begin position="34"/>
        <end position="53"/>
    </location>
</feature>
<evidence type="ECO:0000313" key="2">
    <source>
        <dbReference type="EMBL" id="MFL9880528.1"/>
    </source>
</evidence>
<keyword evidence="1" id="KW-0812">Transmembrane</keyword>
<dbReference type="Proteomes" id="UP001629214">
    <property type="component" value="Unassembled WGS sequence"/>
</dbReference>
<comment type="caution">
    <text evidence="2">The sequence shown here is derived from an EMBL/GenBank/DDBJ whole genome shotgun (WGS) entry which is preliminary data.</text>
</comment>
<organism evidence="2 3">
    <name type="scientific">Herbaspirillum rhizosphaerae</name>
    <dbReference type="NCBI Taxonomy" id="346179"/>
    <lineage>
        <taxon>Bacteria</taxon>
        <taxon>Pseudomonadati</taxon>
        <taxon>Pseudomonadota</taxon>
        <taxon>Betaproteobacteria</taxon>
        <taxon>Burkholderiales</taxon>
        <taxon>Oxalobacteraceae</taxon>
        <taxon>Herbaspirillum</taxon>
    </lineage>
</organism>
<sequence length="138" mass="15035">MTIPHKNKTFTTFLATVTGSIGLHRFYMYGRKDLFGWLHAATLPVSALAILTFSNSQPLFMGMLFVLSVLCGFLEALVIGLTPDEKWDAKHNLTSGKKSESHWVLALILVLTLGIGAMSVIALLARSFDLLFTGGAYG</sequence>
<gene>
    <name evidence="2" type="ORF">PQR63_19175</name>
</gene>
<dbReference type="RefSeq" id="WP_408169559.1">
    <property type="nucleotide sequence ID" value="NZ_JAQQFR010000013.1"/>
</dbReference>
<proteinExistence type="predicted"/>
<keyword evidence="1" id="KW-1133">Transmembrane helix</keyword>
<feature type="transmembrane region" description="Helical" evidence="1">
    <location>
        <begin position="59"/>
        <end position="82"/>
    </location>
</feature>
<keyword evidence="1" id="KW-0472">Membrane</keyword>
<accession>A0ABW8ZE03</accession>